<dbReference type="EMBL" id="CATOUU010000224">
    <property type="protein sequence ID" value="CAI9921474.1"/>
    <property type="molecule type" value="Genomic_DNA"/>
</dbReference>
<organism evidence="2">
    <name type="scientific">Hexamita inflata</name>
    <dbReference type="NCBI Taxonomy" id="28002"/>
    <lineage>
        <taxon>Eukaryota</taxon>
        <taxon>Metamonada</taxon>
        <taxon>Diplomonadida</taxon>
        <taxon>Hexamitidae</taxon>
        <taxon>Hexamitinae</taxon>
        <taxon>Hexamita</taxon>
    </lineage>
</organism>
<keyword evidence="2" id="KW-0378">Hydrolase</keyword>
<dbReference type="SUPFAM" id="SSF57184">
    <property type="entry name" value="Growth factor receptor domain"/>
    <property type="match status" value="3"/>
</dbReference>
<evidence type="ECO:0000313" key="2">
    <source>
        <dbReference type="EMBL" id="CAI9921474.1"/>
    </source>
</evidence>
<name>A0AA86TKM7_9EUKA</name>
<feature type="transmembrane region" description="Helical" evidence="1">
    <location>
        <begin position="988"/>
        <end position="1011"/>
    </location>
</feature>
<keyword evidence="1" id="KW-1133">Transmembrane helix</keyword>
<dbReference type="EMBL" id="CAXDID020000314">
    <property type="protein sequence ID" value="CAL6075507.1"/>
    <property type="molecule type" value="Genomic_DNA"/>
</dbReference>
<gene>
    <name evidence="3" type="ORF">HINF_LOCUS57240</name>
    <name evidence="2" type="ORF">HINF_LOCUS9119</name>
</gene>
<sequence>MIFAIVRSLAAVCSGDYKYQDLDGVHCVYACPSGSAADANNKCVCNAATPLISSNQRACISSCHGDEALSADSTRCYLTCPDYYFLNLAKTQCVQACKAGETHVDGGCRCEDDFKLSMDRKSCVKTCPEGQVAKQGVLTDVCACAGVTPYISSDMTKCVPDCGAGEFKMLFACVTDCNIKMHNATHCLDSCPAGQVQELVSRTCVDTCPTGQVKKNNICLCPSGKLLTYNNFCATKCDQDKLVDPYNQECVGQCQGSYLDIKSQSCIQKCPPGQILDNDYTKCICSSQTTFNLLTFTCDCPPHKLILLNNQCGDVCPSGSNMLSENGQRYCACVNFTSSDLKSCVNECPKYQFMDITQTLCLEMCPQQFSVDLKGTKCVNDCGTNSFSNEIRKCKCEYDYFINIQETGCIKCPIDQIIMSGYCSCSGGEGSVDGEDDTGAPTLNSTTNSCACPDNQYFTPDSLSCVKSCRPSFEVQKGRCACPIGKFLAVDLIGCYTNCNFAKQQKISPDGRACYEQCAPYQVFSLFGDQCLDLCPKNSLANVNKQCMCVSGMISLDGKSCVQFCGIGEYQWYNTTSGQIRCRCAKNLVITEGKCTCATTTLYLSLDYSQCLISCPSGQQQMSNNKQLYCACSNYIASNNKSCVISCSSTDKIDNQNKRCVYTCSYPLLLSSDKVQCILNCKVGEFISVKRTECQSSCSPGVVNEQNRCECPNSLKISLNGDKCIPQCGVGEQVLPFEQFPSCQCVAALSNINKVCQCQTGSMNLDQLTCIAVCPAYTSLNVVNGIKMCTCPKYIGIDNQSCVSDCGNNQLSIDNLHCLSICYPNIMSIDKKSCVSECGDNQTKQIQNKQQLDFMCVCDSALILSLDQSSCLQCKFYTITNNIVSCTDMCEFPKALAPNPNISDTVQICRDSCEGRFINRVNQYCVDRCDYLNRTGNICELKSDSANCPLLRVINDQYVCVSACDQNEQSENNICTQKPQPKNNKSVLFIYVIVFGVILAALLLFFVVFCATRKQRAKHNKSNQAFKPVNTIKIRNEKDLRLKLVDQKQRTVFHVKKKNLNDSVNNSKLVDDEPDTEVYV</sequence>
<dbReference type="AlphaFoldDB" id="A0AA86TKM7"/>
<dbReference type="GO" id="GO:0016787">
    <property type="term" value="F:hydrolase activity"/>
    <property type="evidence" value="ECO:0007669"/>
    <property type="project" value="UniProtKB-KW"/>
</dbReference>
<dbReference type="Proteomes" id="UP001642409">
    <property type="component" value="Unassembled WGS sequence"/>
</dbReference>
<accession>A0AA86TKM7</accession>
<evidence type="ECO:0000313" key="3">
    <source>
        <dbReference type="EMBL" id="CAL6075507.1"/>
    </source>
</evidence>
<comment type="caution">
    <text evidence="2">The sequence shown here is derived from an EMBL/GenBank/DDBJ whole genome shotgun (WGS) entry which is preliminary data.</text>
</comment>
<keyword evidence="1" id="KW-0472">Membrane</keyword>
<proteinExistence type="predicted"/>
<reference evidence="3 4" key="2">
    <citation type="submission" date="2024-07" db="EMBL/GenBank/DDBJ databases">
        <authorList>
            <person name="Akdeniz Z."/>
        </authorList>
    </citation>
    <scope>NUCLEOTIDE SEQUENCE [LARGE SCALE GENOMIC DNA]</scope>
</reference>
<keyword evidence="1" id="KW-0812">Transmembrane</keyword>
<dbReference type="InterPro" id="IPR009030">
    <property type="entry name" value="Growth_fac_rcpt_cys_sf"/>
</dbReference>
<keyword evidence="4" id="KW-1185">Reference proteome</keyword>
<reference evidence="2" key="1">
    <citation type="submission" date="2023-06" db="EMBL/GenBank/DDBJ databases">
        <authorList>
            <person name="Kurt Z."/>
        </authorList>
    </citation>
    <scope>NUCLEOTIDE SEQUENCE</scope>
</reference>
<protein>
    <submittedName>
        <fullName evidence="2">Ubiquitin carboxyl-terminal hydrolase family protein</fullName>
    </submittedName>
    <submittedName>
        <fullName evidence="3">Ubiquitin_carboxyl-terminal hydrolase family protein</fullName>
    </submittedName>
</protein>
<evidence type="ECO:0000256" key="1">
    <source>
        <dbReference type="SAM" id="Phobius"/>
    </source>
</evidence>
<evidence type="ECO:0000313" key="4">
    <source>
        <dbReference type="Proteomes" id="UP001642409"/>
    </source>
</evidence>